<organism evidence="1 2">
    <name type="scientific">Boletus reticuloceps</name>
    <dbReference type="NCBI Taxonomy" id="495285"/>
    <lineage>
        <taxon>Eukaryota</taxon>
        <taxon>Fungi</taxon>
        <taxon>Dikarya</taxon>
        <taxon>Basidiomycota</taxon>
        <taxon>Agaricomycotina</taxon>
        <taxon>Agaricomycetes</taxon>
        <taxon>Agaricomycetidae</taxon>
        <taxon>Boletales</taxon>
        <taxon>Boletineae</taxon>
        <taxon>Boletaceae</taxon>
        <taxon>Boletoideae</taxon>
        <taxon>Boletus</taxon>
    </lineage>
</organism>
<evidence type="ECO:0000313" key="1">
    <source>
        <dbReference type="EMBL" id="KAG6369782.1"/>
    </source>
</evidence>
<sequence>METNGLAKKPRLTHVASDGILIVELPRLAHEVPLSKLRDAFTPIIEQMPYNDTLIHPSVEMNLSLKSSSGDFNATPDLSIHLVRLSGRRLKPEFVCIGGECAFSQDQDTLLMKLQLEFDACSEVVMVVMIILTEVRPYHSPEEDSTAWHIFHHHSECPSFKDFLDMVEIMDEDSTWLGPVKVAGHAWCLISNVDNHVWVKVGEEKININTESSGTVAVHGTLFPEIDMNTVDIVIHQGLLKIRDAMIQFNKRLDPQADTSLLR</sequence>
<comment type="caution">
    <text evidence="1">The sequence shown here is derived from an EMBL/GenBank/DDBJ whole genome shotgun (WGS) entry which is preliminary data.</text>
</comment>
<gene>
    <name evidence="1" type="ORF">JVT61DRAFT_13543</name>
</gene>
<dbReference type="EMBL" id="JAGFBS010000065">
    <property type="protein sequence ID" value="KAG6369782.1"/>
    <property type="molecule type" value="Genomic_DNA"/>
</dbReference>
<dbReference type="AlphaFoldDB" id="A0A8I2YD86"/>
<name>A0A8I2YD86_9AGAM</name>
<protein>
    <submittedName>
        <fullName evidence="1">Uncharacterized protein</fullName>
    </submittedName>
</protein>
<proteinExistence type="predicted"/>
<dbReference type="Proteomes" id="UP000683000">
    <property type="component" value="Unassembled WGS sequence"/>
</dbReference>
<dbReference type="OrthoDB" id="2692005at2759"/>
<keyword evidence="2" id="KW-1185">Reference proteome</keyword>
<accession>A0A8I2YD86</accession>
<reference evidence="1" key="1">
    <citation type="submission" date="2021-03" db="EMBL/GenBank/DDBJ databases">
        <title>Evolutionary innovations through gain and loss of genes in the ectomycorrhizal Boletales.</title>
        <authorList>
            <person name="Wu G."/>
            <person name="Miyauchi S."/>
            <person name="Morin E."/>
            <person name="Yang Z.-L."/>
            <person name="Xu J."/>
            <person name="Martin F.M."/>
        </authorList>
    </citation>
    <scope>NUCLEOTIDE SEQUENCE</scope>
    <source>
        <strain evidence="1">BR01</strain>
    </source>
</reference>
<evidence type="ECO:0000313" key="2">
    <source>
        <dbReference type="Proteomes" id="UP000683000"/>
    </source>
</evidence>